<dbReference type="AlphaFoldDB" id="A0A2P8EVX1"/>
<reference evidence="8 9" key="1">
    <citation type="submission" date="2018-03" db="EMBL/GenBank/DDBJ databases">
        <title>Genomic Encyclopedia of Archaeal and Bacterial Type Strains, Phase II (KMG-II): from individual species to whole genera.</title>
        <authorList>
            <person name="Goeker M."/>
        </authorList>
    </citation>
    <scope>NUCLEOTIDE SEQUENCE [LARGE SCALE GENOMIC DNA]</scope>
    <source>
        <strain evidence="8 9">DSM 17586</strain>
    </source>
</reference>
<dbReference type="GO" id="GO:0071111">
    <property type="term" value="F:cyclic-guanylate-specific phosphodiesterase activity"/>
    <property type="evidence" value="ECO:0007669"/>
    <property type="project" value="UniProtKB-EC"/>
</dbReference>
<organism evidence="8 9">
    <name type="scientific">Marinobacterium halophilum</name>
    <dbReference type="NCBI Taxonomy" id="267374"/>
    <lineage>
        <taxon>Bacteria</taxon>
        <taxon>Pseudomonadati</taxon>
        <taxon>Pseudomonadota</taxon>
        <taxon>Gammaproteobacteria</taxon>
        <taxon>Oceanospirillales</taxon>
        <taxon>Oceanospirillaceae</taxon>
        <taxon>Marinobacterium</taxon>
    </lineage>
</organism>
<gene>
    <name evidence="8" type="ORF">CLV44_11131</name>
</gene>
<accession>A0A2P8EVX1</accession>
<evidence type="ECO:0000313" key="8">
    <source>
        <dbReference type="EMBL" id="PSL13623.1"/>
    </source>
</evidence>
<comment type="catalytic activity">
    <reaction evidence="4">
        <text>3',3'-c-di-GMP + H2O = 5'-phosphoguanylyl(3'-&gt;5')guanosine + H(+)</text>
        <dbReference type="Rhea" id="RHEA:24902"/>
        <dbReference type="ChEBI" id="CHEBI:15377"/>
        <dbReference type="ChEBI" id="CHEBI:15378"/>
        <dbReference type="ChEBI" id="CHEBI:58754"/>
        <dbReference type="ChEBI" id="CHEBI:58805"/>
        <dbReference type="EC" id="3.1.4.52"/>
    </reaction>
    <physiologicalReaction direction="left-to-right" evidence="4">
        <dbReference type="Rhea" id="RHEA:24903"/>
    </physiologicalReaction>
</comment>
<dbReference type="InterPro" id="IPR001633">
    <property type="entry name" value="EAL_dom"/>
</dbReference>
<dbReference type="OrthoDB" id="9176779at2"/>
<dbReference type="InterPro" id="IPR035919">
    <property type="entry name" value="EAL_sf"/>
</dbReference>
<dbReference type="FunFam" id="3.30.70.270:FF:000001">
    <property type="entry name" value="Diguanylate cyclase domain protein"/>
    <property type="match status" value="1"/>
</dbReference>
<dbReference type="Pfam" id="PF00563">
    <property type="entry name" value="EAL"/>
    <property type="match status" value="1"/>
</dbReference>
<feature type="transmembrane region" description="Helical" evidence="5">
    <location>
        <begin position="175"/>
        <end position="197"/>
    </location>
</feature>
<dbReference type="Gene3D" id="3.30.70.270">
    <property type="match status" value="1"/>
</dbReference>
<comment type="cofactor">
    <cofactor evidence="1">
        <name>Mg(2+)</name>
        <dbReference type="ChEBI" id="CHEBI:18420"/>
    </cofactor>
</comment>
<dbReference type="InterPro" id="IPR000160">
    <property type="entry name" value="GGDEF_dom"/>
</dbReference>
<dbReference type="InterPro" id="IPR029787">
    <property type="entry name" value="Nucleotide_cyclase"/>
</dbReference>
<dbReference type="Pfam" id="PF00990">
    <property type="entry name" value="GGDEF"/>
    <property type="match status" value="1"/>
</dbReference>
<dbReference type="SMART" id="SM00052">
    <property type="entry name" value="EAL"/>
    <property type="match status" value="1"/>
</dbReference>
<keyword evidence="5" id="KW-1133">Transmembrane helix</keyword>
<proteinExistence type="predicted"/>
<dbReference type="CDD" id="cd01948">
    <property type="entry name" value="EAL"/>
    <property type="match status" value="1"/>
</dbReference>
<dbReference type="Gene3D" id="3.20.20.450">
    <property type="entry name" value="EAL domain"/>
    <property type="match status" value="1"/>
</dbReference>
<dbReference type="GO" id="GO:0071732">
    <property type="term" value="P:cellular response to nitric oxide"/>
    <property type="evidence" value="ECO:0007669"/>
    <property type="project" value="UniProtKB-ARBA"/>
</dbReference>
<keyword evidence="3" id="KW-0973">c-di-GMP</keyword>
<dbReference type="EC" id="3.1.4.52" evidence="2"/>
<feature type="transmembrane region" description="Helical" evidence="5">
    <location>
        <begin position="12"/>
        <end position="37"/>
    </location>
</feature>
<sequence length="693" mass="76565">MPMLRTQRSSSLYMLLVCIVLPTIFITVSSGAAFNYFTAKQRINHDMERSAAQSLQTLQQNIAGLIEAYAVNEYEQIIATEVGLHNNCGILLDDYNLGTILGKPAYMTGSLRLPDGTVSAFDADLTEHRRRLDHCYAAGSMPVLASDGSPIGLIHLYTSNEALDAKLKAIIHDSLLNTLIICTLMVVALLVLTRSVILKPLASMIAAIRTTDKDGIPINMMPDRGPHEVRTLAQSINTMITSIRNSRIDLQAQKDALDYMAHHDALTGLANRTLFTERLSSAIPRAAHAQQMLAVLFIDLDHFKTINDSLGHNTGDKVLNIITNRLSRVLRAGDTLARPGGDEFTIMLEGLDNIAQVTACANTILQAITRPLQIEQTELYISCSIGISLFPDHGSSATELLMQADAAMYQAKSEGRNSYQYFNTDLTQQARERLSLEAQLRSGLQNGELSPYFQPQVDAASGQLIGFEALARWHHPEQGMISPARFIPLAEVTGLIHQLDLVIIRQAMLQFANWYTRGLNPGVLSVNLTVRHFQHQQFVTTLQQLMTDTGFRPEWLEIEVTESQLMTKPEAAIEVLRQIHQTGIRIALDDFGTGYSSLSYLKRLPITKLKIDQSFVRDLPHDEEDASITCAVIALADSLGLEIIAEGAETAEQVEFLLAHGCRQIQGYFYSRPLPAVAAEAFMLNDAGLIREA</sequence>
<dbReference type="NCBIfam" id="TIGR00254">
    <property type="entry name" value="GGDEF"/>
    <property type="match status" value="1"/>
</dbReference>
<dbReference type="PROSITE" id="PS50883">
    <property type="entry name" value="EAL"/>
    <property type="match status" value="1"/>
</dbReference>
<evidence type="ECO:0000256" key="2">
    <source>
        <dbReference type="ARBA" id="ARBA00012282"/>
    </source>
</evidence>
<dbReference type="SUPFAM" id="SSF55073">
    <property type="entry name" value="Nucleotide cyclase"/>
    <property type="match status" value="1"/>
</dbReference>
<evidence type="ECO:0000256" key="1">
    <source>
        <dbReference type="ARBA" id="ARBA00001946"/>
    </source>
</evidence>
<dbReference type="PANTHER" id="PTHR44757">
    <property type="entry name" value="DIGUANYLATE CYCLASE DGCP"/>
    <property type="match status" value="1"/>
</dbReference>
<evidence type="ECO:0000256" key="4">
    <source>
        <dbReference type="ARBA" id="ARBA00051114"/>
    </source>
</evidence>
<dbReference type="RefSeq" id="WP_106591771.1">
    <property type="nucleotide sequence ID" value="NZ_PYGI01000011.1"/>
</dbReference>
<dbReference type="Gene3D" id="6.10.340.10">
    <property type="match status" value="1"/>
</dbReference>
<evidence type="ECO:0000313" key="9">
    <source>
        <dbReference type="Proteomes" id="UP000242133"/>
    </source>
</evidence>
<dbReference type="InterPro" id="IPR052155">
    <property type="entry name" value="Biofilm_reg_signaling"/>
</dbReference>
<feature type="domain" description="GGDEF" evidence="7">
    <location>
        <begin position="291"/>
        <end position="424"/>
    </location>
</feature>
<protein>
    <recommendedName>
        <fullName evidence="2">cyclic-guanylate-specific phosphodiesterase</fullName>
        <ecNumber evidence="2">3.1.4.52</ecNumber>
    </recommendedName>
</protein>
<dbReference type="EMBL" id="PYGI01000011">
    <property type="protein sequence ID" value="PSL13623.1"/>
    <property type="molecule type" value="Genomic_DNA"/>
</dbReference>
<evidence type="ECO:0000256" key="5">
    <source>
        <dbReference type="SAM" id="Phobius"/>
    </source>
</evidence>
<name>A0A2P8EVX1_9GAMM</name>
<dbReference type="InterPro" id="IPR043128">
    <property type="entry name" value="Rev_trsase/Diguanyl_cyclase"/>
</dbReference>
<dbReference type="CDD" id="cd01949">
    <property type="entry name" value="GGDEF"/>
    <property type="match status" value="1"/>
</dbReference>
<keyword evidence="9" id="KW-1185">Reference proteome</keyword>
<keyword evidence="5" id="KW-0472">Membrane</keyword>
<dbReference type="PANTHER" id="PTHR44757:SF2">
    <property type="entry name" value="BIOFILM ARCHITECTURE MAINTENANCE PROTEIN MBAA"/>
    <property type="match status" value="1"/>
</dbReference>
<evidence type="ECO:0000259" key="7">
    <source>
        <dbReference type="PROSITE" id="PS50887"/>
    </source>
</evidence>
<dbReference type="PROSITE" id="PS50887">
    <property type="entry name" value="GGDEF"/>
    <property type="match status" value="1"/>
</dbReference>
<evidence type="ECO:0000256" key="3">
    <source>
        <dbReference type="ARBA" id="ARBA00022636"/>
    </source>
</evidence>
<keyword evidence="5" id="KW-0812">Transmembrane</keyword>
<feature type="domain" description="EAL" evidence="6">
    <location>
        <begin position="433"/>
        <end position="687"/>
    </location>
</feature>
<dbReference type="SUPFAM" id="SSF141868">
    <property type="entry name" value="EAL domain-like"/>
    <property type="match status" value="1"/>
</dbReference>
<dbReference type="Proteomes" id="UP000242133">
    <property type="component" value="Unassembled WGS sequence"/>
</dbReference>
<dbReference type="FunFam" id="3.20.20.450:FF:000001">
    <property type="entry name" value="Cyclic di-GMP phosphodiesterase yahA"/>
    <property type="match status" value="1"/>
</dbReference>
<dbReference type="SMART" id="SM00267">
    <property type="entry name" value="GGDEF"/>
    <property type="match status" value="1"/>
</dbReference>
<evidence type="ECO:0000259" key="6">
    <source>
        <dbReference type="PROSITE" id="PS50883"/>
    </source>
</evidence>
<comment type="caution">
    <text evidence="8">The sequence shown here is derived from an EMBL/GenBank/DDBJ whole genome shotgun (WGS) entry which is preliminary data.</text>
</comment>